<dbReference type="Gene3D" id="3.40.830.10">
    <property type="entry name" value="LigB-like"/>
    <property type="match status" value="1"/>
</dbReference>
<comment type="caution">
    <text evidence="1">The sequence shown here is derived from an EMBL/GenBank/DDBJ whole genome shotgun (WGS) entry which is preliminary data.</text>
</comment>
<evidence type="ECO:0008006" key="3">
    <source>
        <dbReference type="Google" id="ProtNLM"/>
    </source>
</evidence>
<dbReference type="Proteomes" id="UP000077519">
    <property type="component" value="Unassembled WGS sequence"/>
</dbReference>
<dbReference type="SUPFAM" id="SSF53213">
    <property type="entry name" value="LigB-like"/>
    <property type="match status" value="1"/>
</dbReference>
<gene>
    <name evidence="1" type="ORF">A3K89_08765</name>
</gene>
<accession>A0A177YBR4</accession>
<evidence type="ECO:0000313" key="2">
    <source>
        <dbReference type="Proteomes" id="UP000077519"/>
    </source>
</evidence>
<reference evidence="1 2" key="1">
    <citation type="submission" date="2016-03" db="EMBL/GenBank/DDBJ databases">
        <title>Genome sequence of Rhodococcus kyotonensis KB10.</title>
        <authorList>
            <person name="Jeong H."/>
            <person name="Hong C.E."/>
            <person name="Jo S.H."/>
            <person name="Park J.M."/>
        </authorList>
    </citation>
    <scope>NUCLEOTIDE SEQUENCE [LARGE SCALE GENOMIC DNA]</scope>
    <source>
        <strain evidence="1 2">KB10</strain>
    </source>
</reference>
<organism evidence="1 2">
    <name type="scientific">Rhodococcoides kyotonense</name>
    <dbReference type="NCBI Taxonomy" id="398843"/>
    <lineage>
        <taxon>Bacteria</taxon>
        <taxon>Bacillati</taxon>
        <taxon>Actinomycetota</taxon>
        <taxon>Actinomycetes</taxon>
        <taxon>Mycobacteriales</taxon>
        <taxon>Nocardiaceae</taxon>
        <taxon>Rhodococcoides</taxon>
    </lineage>
</organism>
<sequence>MALVPSPPLLVPELTGGGASETDAVRRAALDAATRLGLVATRWIALGVADEPATVPPVARGSFRGYGVDVEVGLSTDAAQTDDRMPLAALIAGWLRGHAVPGAVVEARIVAADTDASTCRRLGHELRQRMDADDEDWGVLVVADGCTTLTPKAPGSFDDRAAAFQSGLDDALERADVSFLAGIDRDLCRELGASGAAAWQVSAAVVGDVVVSSIPLHRGAPFGVGYFAGFWELPA</sequence>
<evidence type="ECO:0000313" key="1">
    <source>
        <dbReference type="EMBL" id="OAK52963.1"/>
    </source>
</evidence>
<keyword evidence="2" id="KW-1185">Reference proteome</keyword>
<protein>
    <recommendedName>
        <fullName evidence="3">Aromatic ring-opening dioxygenase, LigB subunit</fullName>
    </recommendedName>
</protein>
<dbReference type="EMBL" id="LVHI01000023">
    <property type="protein sequence ID" value="OAK52963.1"/>
    <property type="molecule type" value="Genomic_DNA"/>
</dbReference>
<dbReference type="AlphaFoldDB" id="A0A177YBR4"/>
<proteinExistence type="predicted"/>
<name>A0A177YBR4_9NOCA</name>